<feature type="domain" description="BRCT" evidence="8">
    <location>
        <begin position="379"/>
        <end position="475"/>
    </location>
</feature>
<evidence type="ECO:0000256" key="3">
    <source>
        <dbReference type="ARBA" id="ARBA00023242"/>
    </source>
</evidence>
<evidence type="ECO:0000256" key="7">
    <source>
        <dbReference type="SAM" id="MobiDB-lite"/>
    </source>
</evidence>
<dbReference type="PROSITE" id="PS50172">
    <property type="entry name" value="BRCT"/>
    <property type="match status" value="1"/>
</dbReference>
<dbReference type="EC" id="3.1.3.16" evidence="6"/>
<dbReference type="InterPro" id="IPR039189">
    <property type="entry name" value="Fcp1"/>
</dbReference>
<feature type="region of interest" description="Disordered" evidence="7">
    <location>
        <begin position="604"/>
        <end position="623"/>
    </location>
</feature>
<comment type="catalytic activity">
    <reaction evidence="4 6">
        <text>O-phospho-L-seryl-[protein] + H2O = L-seryl-[protein] + phosphate</text>
        <dbReference type="Rhea" id="RHEA:20629"/>
        <dbReference type="Rhea" id="RHEA-COMP:9863"/>
        <dbReference type="Rhea" id="RHEA-COMP:11604"/>
        <dbReference type="ChEBI" id="CHEBI:15377"/>
        <dbReference type="ChEBI" id="CHEBI:29999"/>
        <dbReference type="ChEBI" id="CHEBI:43474"/>
        <dbReference type="ChEBI" id="CHEBI:83421"/>
        <dbReference type="EC" id="3.1.3.16"/>
    </reaction>
</comment>
<protein>
    <recommendedName>
        <fullName evidence="6">RNA polymerase II subunit A C-terminal domain phosphatase</fullName>
        <ecNumber evidence="6">3.1.3.16</ecNumber>
    </recommendedName>
</protein>
<dbReference type="InterPro" id="IPR011947">
    <property type="entry name" value="FCP1_euk"/>
</dbReference>
<dbReference type="Gene3D" id="3.40.50.1000">
    <property type="entry name" value="HAD superfamily/HAD-like"/>
    <property type="match status" value="1"/>
</dbReference>
<dbReference type="AlphaFoldDB" id="A0A3R7B0C9"/>
<dbReference type="SMART" id="SM00577">
    <property type="entry name" value="CPDc"/>
    <property type="match status" value="1"/>
</dbReference>
<dbReference type="PROSITE" id="PS50969">
    <property type="entry name" value="FCP1"/>
    <property type="match status" value="1"/>
</dbReference>
<accession>A0A3R7B0C9</accession>
<dbReference type="PANTHER" id="PTHR23081:SF36">
    <property type="entry name" value="RNA POLYMERASE II SUBUNIT A C-TERMINAL DOMAIN PHOSPHATASE"/>
    <property type="match status" value="1"/>
</dbReference>
<name>A0A3R7B0C9_APHAT</name>
<dbReference type="NCBIfam" id="TIGR02250">
    <property type="entry name" value="FCP1_euk"/>
    <property type="match status" value="1"/>
</dbReference>
<dbReference type="InterPro" id="IPR023214">
    <property type="entry name" value="HAD_sf"/>
</dbReference>
<feature type="compositionally biased region" description="Acidic residues" evidence="7">
    <location>
        <begin position="719"/>
        <end position="734"/>
    </location>
</feature>
<evidence type="ECO:0000256" key="2">
    <source>
        <dbReference type="ARBA" id="ARBA00022801"/>
    </source>
</evidence>
<dbReference type="VEuPathDB" id="FungiDB:H257_10020"/>
<evidence type="ECO:0000256" key="4">
    <source>
        <dbReference type="ARBA" id="ARBA00047761"/>
    </source>
</evidence>
<keyword evidence="3 6" id="KW-0539">Nucleus</keyword>
<dbReference type="InterPro" id="IPR001357">
    <property type="entry name" value="BRCT_dom"/>
</dbReference>
<reference evidence="10 11" key="1">
    <citation type="submission" date="2018-08" db="EMBL/GenBank/DDBJ databases">
        <title>Aphanomyces genome sequencing and annotation.</title>
        <authorList>
            <person name="Minardi D."/>
            <person name="Oidtmann B."/>
            <person name="Van Der Giezen M."/>
            <person name="Studholme D.J."/>
        </authorList>
    </citation>
    <scope>NUCLEOTIDE SEQUENCE [LARGE SCALE GENOMIC DNA]</scope>
    <source>
        <strain evidence="10 11">Da</strain>
    </source>
</reference>
<dbReference type="GO" id="GO:0008420">
    <property type="term" value="F:RNA polymerase II CTD heptapeptide repeat phosphatase activity"/>
    <property type="evidence" value="ECO:0007669"/>
    <property type="project" value="UniProtKB-UniRule"/>
</dbReference>
<proteinExistence type="predicted"/>
<dbReference type="CDD" id="cd17729">
    <property type="entry name" value="BRCT_CTDP1"/>
    <property type="match status" value="1"/>
</dbReference>
<evidence type="ECO:0000259" key="9">
    <source>
        <dbReference type="PROSITE" id="PS50969"/>
    </source>
</evidence>
<dbReference type="Proteomes" id="UP000285430">
    <property type="component" value="Unassembled WGS sequence"/>
</dbReference>
<dbReference type="Gene3D" id="3.40.50.10190">
    <property type="entry name" value="BRCT domain"/>
    <property type="match status" value="1"/>
</dbReference>
<evidence type="ECO:0000256" key="1">
    <source>
        <dbReference type="ARBA" id="ARBA00004123"/>
    </source>
</evidence>
<dbReference type="EMBL" id="QUTH01002824">
    <property type="protein sequence ID" value="RHZ23616.1"/>
    <property type="molecule type" value="Genomic_DNA"/>
</dbReference>
<dbReference type="InterPro" id="IPR004274">
    <property type="entry name" value="FCP1_dom"/>
</dbReference>
<dbReference type="SUPFAM" id="SSF56784">
    <property type="entry name" value="HAD-like"/>
    <property type="match status" value="1"/>
</dbReference>
<sequence length="734" mass="81284">MAAPTTKAALRCRCLGVEVKWRVNDGTTVKEGDVVLDLVALDKTTSTAVWSPAYGVVRHHPEPTNASTDGLEADIGWIDICQHDVLTSNRLMCQICLKRFEDGGANHTVKVIMNDGKAMQVSHTQASTLMHTSTKMDRCLHEDIDLQSFALEKLDNDNIARMFKTAKLTLVLDLDHTLLHAVRLEDVVDPIESYVDILHFEIPGIPTPHVLKLRPGLATFLSDLAAMYELCIYTHGTRKYAEKIADIIDPGRKLFGGRIISRSDTPDIGHKDLKFLFPSCDDSMIIILDDRIDVWRKNYENVFIIEAYHYFNTRAEINNASGGGGGKGNLASVPKEDTHLQKTYRVLQAAHSRFYQPGADEEAQLRGQGRSVKRILYDLRHQVLADVHIVFSGVIRLDRPPQVDYLWKLALSFGAKPSMTMDDVPITHLIIDPRRLGSKKFMDAIAMKHVLVVNPQWLVDSASEWQKQDEAKYAVSSSSQRPPSFAADTDVKLEQSTTVKVEGGTATRTDVPVRPTLLAPTPENATESEEGRGGDDRDEYPPANLYDEIDASIDAESRLQEATTAVKGILSSPASIGVRKAKKSVRFAADVKEPSVQFSNLPKRSRGVQRKGGPLPARVTPKGVVESGGSLEFVTNLVSRKPRAASNAAPPMFNRVVVAPALALKRVETNDDDIFSRLAHLEEEEEEEDKPVKRKQSALFQDLDAAKKAKTLALQQATDDADDDLDDLDDELFS</sequence>
<dbReference type="GO" id="GO:0005634">
    <property type="term" value="C:nucleus"/>
    <property type="evidence" value="ECO:0007669"/>
    <property type="project" value="UniProtKB-SubCell"/>
</dbReference>
<evidence type="ECO:0000256" key="6">
    <source>
        <dbReference type="RuleBase" id="RU366066"/>
    </source>
</evidence>
<dbReference type="SUPFAM" id="SSF52113">
    <property type="entry name" value="BRCT domain"/>
    <property type="match status" value="1"/>
</dbReference>
<comment type="caution">
    <text evidence="10">The sequence shown here is derived from an EMBL/GenBank/DDBJ whole genome shotgun (WGS) entry which is preliminary data.</text>
</comment>
<comment type="subcellular location">
    <subcellularLocation>
        <location evidence="1 6">Nucleus</location>
    </subcellularLocation>
</comment>
<gene>
    <name evidence="10" type="ORF">DYB37_003848</name>
</gene>
<dbReference type="InterPro" id="IPR036412">
    <property type="entry name" value="HAD-like_sf"/>
</dbReference>
<organism evidence="10 11">
    <name type="scientific">Aphanomyces astaci</name>
    <name type="common">Crayfish plague agent</name>
    <dbReference type="NCBI Taxonomy" id="112090"/>
    <lineage>
        <taxon>Eukaryota</taxon>
        <taxon>Sar</taxon>
        <taxon>Stramenopiles</taxon>
        <taxon>Oomycota</taxon>
        <taxon>Saprolegniomycetes</taxon>
        <taxon>Saprolegniales</taxon>
        <taxon>Verrucalvaceae</taxon>
        <taxon>Aphanomyces</taxon>
    </lineage>
</organism>
<dbReference type="InterPro" id="IPR036420">
    <property type="entry name" value="BRCT_dom_sf"/>
</dbReference>
<dbReference type="CDD" id="cd07521">
    <property type="entry name" value="HAD_FCP1-like"/>
    <property type="match status" value="1"/>
</dbReference>
<dbReference type="PANTHER" id="PTHR23081">
    <property type="entry name" value="RNA POLYMERASE II CTD PHOSPHATASE"/>
    <property type="match status" value="1"/>
</dbReference>
<comment type="function">
    <text evidence="6">This promotes the activity of RNA polymerase II.</text>
</comment>
<feature type="region of interest" description="Disordered" evidence="7">
    <location>
        <begin position="715"/>
        <end position="734"/>
    </location>
</feature>
<comment type="catalytic activity">
    <reaction evidence="5 6">
        <text>O-phospho-L-threonyl-[protein] + H2O = L-threonyl-[protein] + phosphate</text>
        <dbReference type="Rhea" id="RHEA:47004"/>
        <dbReference type="Rhea" id="RHEA-COMP:11060"/>
        <dbReference type="Rhea" id="RHEA-COMP:11605"/>
        <dbReference type="ChEBI" id="CHEBI:15377"/>
        <dbReference type="ChEBI" id="CHEBI:30013"/>
        <dbReference type="ChEBI" id="CHEBI:43474"/>
        <dbReference type="ChEBI" id="CHEBI:61977"/>
        <dbReference type="EC" id="3.1.3.16"/>
    </reaction>
</comment>
<dbReference type="Pfam" id="PF03031">
    <property type="entry name" value="NIF"/>
    <property type="match status" value="1"/>
</dbReference>
<evidence type="ECO:0000256" key="5">
    <source>
        <dbReference type="ARBA" id="ARBA00048336"/>
    </source>
</evidence>
<feature type="region of interest" description="Disordered" evidence="7">
    <location>
        <begin position="496"/>
        <end position="541"/>
    </location>
</feature>
<evidence type="ECO:0000313" key="11">
    <source>
        <dbReference type="Proteomes" id="UP000285430"/>
    </source>
</evidence>
<evidence type="ECO:0000313" key="10">
    <source>
        <dbReference type="EMBL" id="RHZ23616.1"/>
    </source>
</evidence>
<keyword evidence="2 6" id="KW-0378">Hydrolase</keyword>
<evidence type="ECO:0000259" key="8">
    <source>
        <dbReference type="PROSITE" id="PS50172"/>
    </source>
</evidence>
<feature type="domain" description="FCP1 homology" evidence="9">
    <location>
        <begin position="163"/>
        <end position="333"/>
    </location>
</feature>